<name>A0A1F6D6B0_HANXR</name>
<reference evidence="2 3" key="1">
    <citation type="journal article" date="2016" name="Nat. Commun.">
        <title>Thousands of microbial genomes shed light on interconnected biogeochemical processes in an aquifer system.</title>
        <authorList>
            <person name="Anantharaman K."/>
            <person name="Brown C.T."/>
            <person name="Hug L.A."/>
            <person name="Sharon I."/>
            <person name="Castelle C.J."/>
            <person name="Probst A.J."/>
            <person name="Thomas B.C."/>
            <person name="Singh A."/>
            <person name="Wilkins M.J."/>
            <person name="Karaoz U."/>
            <person name="Brodie E.L."/>
            <person name="Williams K.H."/>
            <person name="Hubbard S.S."/>
            <person name="Banfield J.F."/>
        </authorList>
    </citation>
    <scope>NUCLEOTIDE SEQUENCE [LARGE SCALE GENOMIC DNA]</scope>
    <source>
        <strain evidence="3">RIFCSPLOWO2_12_FULL_64_10</strain>
    </source>
</reference>
<proteinExistence type="predicted"/>
<dbReference type="EMBL" id="MFKF01000021">
    <property type="protein sequence ID" value="OGG56946.1"/>
    <property type="molecule type" value="Genomic_DNA"/>
</dbReference>
<evidence type="ECO:0000313" key="2">
    <source>
        <dbReference type="EMBL" id="OGG56946.1"/>
    </source>
</evidence>
<comment type="caution">
    <text evidence="2">The sequence shown here is derived from an EMBL/GenBank/DDBJ whole genome shotgun (WGS) entry which is preliminary data.</text>
</comment>
<dbReference type="Gene3D" id="3.30.460.40">
    <property type="match status" value="1"/>
</dbReference>
<feature type="domain" description="DUF6036" evidence="1">
    <location>
        <begin position="10"/>
        <end position="158"/>
    </location>
</feature>
<dbReference type="Proteomes" id="UP000178606">
    <property type="component" value="Unassembled WGS sequence"/>
</dbReference>
<evidence type="ECO:0000313" key="3">
    <source>
        <dbReference type="Proteomes" id="UP000178606"/>
    </source>
</evidence>
<protein>
    <recommendedName>
        <fullName evidence="1">DUF6036 domain-containing protein</fullName>
    </recommendedName>
</protein>
<sequence length="197" mass="21869">MNPTPAGEPLRALFQAMKALQRSFKAVDDRGFIIGGVAASLLGRPRMTRDVDGVVLLGETPVETYLKAALKEGIEPRIEDVIGFFQQSKVLLLRHIASGVDIDVSAGLLQFEQEAFKRSVLVRFGGQRFRLPAPEDLIILKAVACRPKDYEDIRGIIAAHSDLDYSRIELWVKEFAQVLEAPEVWTGLQDVLEEGKP</sequence>
<dbReference type="InterPro" id="IPR043519">
    <property type="entry name" value="NT_sf"/>
</dbReference>
<gene>
    <name evidence="2" type="ORF">A3F84_15545</name>
</gene>
<dbReference type="SUPFAM" id="SSF81301">
    <property type="entry name" value="Nucleotidyltransferase"/>
    <property type="match status" value="1"/>
</dbReference>
<accession>A0A1F6D6B0</accession>
<dbReference type="InterPro" id="IPR045792">
    <property type="entry name" value="DUF6036"/>
</dbReference>
<organism evidence="2 3">
    <name type="scientific">Handelsmanbacteria sp. (strain RIFCSPLOWO2_12_FULL_64_10)</name>
    <dbReference type="NCBI Taxonomy" id="1817868"/>
    <lineage>
        <taxon>Bacteria</taxon>
        <taxon>Candidatus Handelsmaniibacteriota</taxon>
    </lineage>
</organism>
<dbReference type="AlphaFoldDB" id="A0A1F6D6B0"/>
<evidence type="ECO:0000259" key="1">
    <source>
        <dbReference type="Pfam" id="PF19502"/>
    </source>
</evidence>
<dbReference type="Pfam" id="PF19502">
    <property type="entry name" value="DUF6036"/>
    <property type="match status" value="1"/>
</dbReference>